<feature type="compositionally biased region" description="Low complexity" evidence="1">
    <location>
        <begin position="571"/>
        <end position="582"/>
    </location>
</feature>
<reference evidence="2 3" key="1">
    <citation type="journal article" date="2012" name="Science">
        <title>The Paleozoic origin of enzymatic lignin decomposition reconstructed from 31 fungal genomes.</title>
        <authorList>
            <person name="Floudas D."/>
            <person name="Binder M."/>
            <person name="Riley R."/>
            <person name="Barry K."/>
            <person name="Blanchette R.A."/>
            <person name="Henrissat B."/>
            <person name="Martinez A.T."/>
            <person name="Otillar R."/>
            <person name="Spatafora J.W."/>
            <person name="Yadav J.S."/>
            <person name="Aerts A."/>
            <person name="Benoit I."/>
            <person name="Boyd A."/>
            <person name="Carlson A."/>
            <person name="Copeland A."/>
            <person name="Coutinho P.M."/>
            <person name="de Vries R.P."/>
            <person name="Ferreira P."/>
            <person name="Findley K."/>
            <person name="Foster B."/>
            <person name="Gaskell J."/>
            <person name="Glotzer D."/>
            <person name="Gorecki P."/>
            <person name="Heitman J."/>
            <person name="Hesse C."/>
            <person name="Hori C."/>
            <person name="Igarashi K."/>
            <person name="Jurgens J.A."/>
            <person name="Kallen N."/>
            <person name="Kersten P."/>
            <person name="Kohler A."/>
            <person name="Kuees U."/>
            <person name="Kumar T.K.A."/>
            <person name="Kuo A."/>
            <person name="LaButti K."/>
            <person name="Larrondo L.F."/>
            <person name="Lindquist E."/>
            <person name="Ling A."/>
            <person name="Lombard V."/>
            <person name="Lucas S."/>
            <person name="Lundell T."/>
            <person name="Martin R."/>
            <person name="McLaughlin D.J."/>
            <person name="Morgenstern I."/>
            <person name="Morin E."/>
            <person name="Murat C."/>
            <person name="Nagy L.G."/>
            <person name="Nolan M."/>
            <person name="Ohm R.A."/>
            <person name="Patyshakuliyeva A."/>
            <person name="Rokas A."/>
            <person name="Ruiz-Duenas F.J."/>
            <person name="Sabat G."/>
            <person name="Salamov A."/>
            <person name="Samejima M."/>
            <person name="Schmutz J."/>
            <person name="Slot J.C."/>
            <person name="St John F."/>
            <person name="Stenlid J."/>
            <person name="Sun H."/>
            <person name="Sun S."/>
            <person name="Syed K."/>
            <person name="Tsang A."/>
            <person name="Wiebenga A."/>
            <person name="Young D."/>
            <person name="Pisabarro A."/>
            <person name="Eastwood D.C."/>
            <person name="Martin F."/>
            <person name="Cullen D."/>
            <person name="Grigoriev I.V."/>
            <person name="Hibbett D.S."/>
        </authorList>
    </citation>
    <scope>NUCLEOTIDE SEQUENCE</scope>
    <source>
        <strain evidence="3">FP-58527</strain>
    </source>
</reference>
<dbReference type="AlphaFoldDB" id="S8FCF0"/>
<protein>
    <submittedName>
        <fullName evidence="2">Uncharacterized protein</fullName>
    </submittedName>
</protein>
<feature type="compositionally biased region" description="Low complexity" evidence="1">
    <location>
        <begin position="197"/>
        <end position="209"/>
    </location>
</feature>
<feature type="region of interest" description="Disordered" evidence="1">
    <location>
        <begin position="466"/>
        <end position="595"/>
    </location>
</feature>
<sequence>MQIPNSNPKTPIRNGRQTRSATKASTSEQEDKHKPQRTLDPLNLDLPPSSPPSSFGRTSRPVSPALRSPGYADAVSRPTSPTAPAAQEATRETTPAAESEGQQQPLAQPQQRAPPQPLAQPQPQPAVAAQRVQQEATREQLRQPLVPLVPHTTPPRTDGNFPYLILNEGPAAKRKREKQYAMLTRARPPTPLPEGPAPTARPATHPAATSGRSLKLNGPKKVKPRTTPTNGTSLPSTTEGETTSNPVPATEMRKRRRVAEDVSGELNGAVTLDRRQEPAPLAPPYQPSQPMDVDEDEDIPVRLPEGDDGLNDTYHIQHCYGVDPRTLTEYHMPPPVPPFFEDPARSEGRQRWLQDNIFGPRALQTLENSLGGHVDFATPPHPAANDPDWANNTEVSQRTVRFQPQPNPPHPNVQRAFGLERRRELVAAQLRHFEAPPFQTMPWSQVHPETAVAETHDEHATTVYQSGRETRQEAMTPTISASSLPRWLEAEDRRTMPGSQSTTARQPLRNPTPAAPPRAQLVQPHLTQSRAPPPPFPAPRTSQEAQPRPPLHPSQAVDATARAAERHPSLATRTTTAATAHATRPETPNNLEVRPGNSYFISLNRARIEATHPTSLQRVHTRRAVPEQGASATTARTANQPLHNGWLQGAPVRTLNQQTQPSSTSKKVTAPSGPPPMPPPFSRTDITPAPEGGWPPIQGSDPYWKQRNQDEEQVREWKKTEGGTVLVGVFGKGALDPGAYTTRQVMMATIRRFLRIARGKYTPPTPKSRQRAPNDPPFYGIVSDITHKHAEILAEQMVLATRDITLIFLRHDVDPPTLLTVFRDVHAFGVDADEALAERQLTDIFANALMELADAIIQLIEADIANGGRWKGHTAEEAFWITIGSVRVTLAKRQLRGEETDPIALVYCQPPTADAGGWYTFRDLVDNYPFGSAYTGHPQPSGERMWCGMCHTIDHTTMKCPMPGTMNWLGPNLEQLKAEVAERQRGGRSNRGGRRDQREDGPSRHRPY</sequence>
<dbReference type="Proteomes" id="UP000015241">
    <property type="component" value="Unassembled WGS sequence"/>
</dbReference>
<accession>S8FCF0</accession>
<feature type="region of interest" description="Disordered" evidence="1">
    <location>
        <begin position="614"/>
        <end position="703"/>
    </location>
</feature>
<dbReference type="EMBL" id="KE504158">
    <property type="protein sequence ID" value="EPS99235.1"/>
    <property type="molecule type" value="Genomic_DNA"/>
</dbReference>
<evidence type="ECO:0000313" key="3">
    <source>
        <dbReference type="Proteomes" id="UP000015241"/>
    </source>
</evidence>
<feature type="compositionally biased region" description="Low complexity" evidence="1">
    <location>
        <begin position="125"/>
        <end position="134"/>
    </location>
</feature>
<dbReference type="eggNOG" id="ENOG502T1C1">
    <property type="taxonomic scope" value="Eukaryota"/>
</dbReference>
<dbReference type="InParanoid" id="S8FCF0"/>
<feature type="compositionally biased region" description="Polar residues" evidence="1">
    <location>
        <begin position="630"/>
        <end position="642"/>
    </location>
</feature>
<dbReference type="OrthoDB" id="3230665at2759"/>
<gene>
    <name evidence="2" type="ORF">FOMPIDRAFT_114616</name>
</gene>
<feature type="compositionally biased region" description="Low complexity" evidence="1">
    <location>
        <begin position="144"/>
        <end position="155"/>
    </location>
</feature>
<evidence type="ECO:0000256" key="1">
    <source>
        <dbReference type="SAM" id="MobiDB-lite"/>
    </source>
</evidence>
<feature type="compositionally biased region" description="Polar residues" evidence="1">
    <location>
        <begin position="1"/>
        <end position="27"/>
    </location>
</feature>
<feature type="compositionally biased region" description="Pro residues" evidence="1">
    <location>
        <begin position="672"/>
        <end position="681"/>
    </location>
</feature>
<evidence type="ECO:0000313" key="2">
    <source>
        <dbReference type="EMBL" id="EPS99235.1"/>
    </source>
</evidence>
<organism evidence="2 3">
    <name type="scientific">Fomitopsis schrenkii</name>
    <name type="common">Brown rot fungus</name>
    <dbReference type="NCBI Taxonomy" id="2126942"/>
    <lineage>
        <taxon>Eukaryota</taxon>
        <taxon>Fungi</taxon>
        <taxon>Dikarya</taxon>
        <taxon>Basidiomycota</taxon>
        <taxon>Agaricomycotina</taxon>
        <taxon>Agaricomycetes</taxon>
        <taxon>Polyporales</taxon>
        <taxon>Fomitopsis</taxon>
    </lineage>
</organism>
<name>S8FCF0_FOMSC</name>
<feature type="region of interest" description="Disordered" evidence="1">
    <location>
        <begin position="1"/>
        <end position="295"/>
    </location>
</feature>
<keyword evidence="3" id="KW-1185">Reference proteome</keyword>
<feature type="compositionally biased region" description="Basic and acidic residues" evidence="1">
    <location>
        <begin position="993"/>
        <end position="1008"/>
    </location>
</feature>
<feature type="compositionally biased region" description="Polar residues" evidence="1">
    <location>
        <begin position="466"/>
        <end position="483"/>
    </location>
</feature>
<feature type="compositionally biased region" description="Polar residues" evidence="1">
    <location>
        <begin position="654"/>
        <end position="667"/>
    </location>
</feature>
<feature type="compositionally biased region" description="Polar residues" evidence="1">
    <location>
        <begin position="226"/>
        <end position="247"/>
    </location>
</feature>
<dbReference type="STRING" id="743788.S8FCF0"/>
<proteinExistence type="predicted"/>
<dbReference type="HOGENOM" id="CLU_337078_0_0_1"/>
<feature type="region of interest" description="Disordered" evidence="1">
    <location>
        <begin position="981"/>
        <end position="1008"/>
    </location>
</feature>
<feature type="compositionally biased region" description="Pro residues" evidence="1">
    <location>
        <begin position="112"/>
        <end position="124"/>
    </location>
</feature>
<feature type="compositionally biased region" description="Low complexity" evidence="1">
    <location>
        <begin position="102"/>
        <end position="111"/>
    </location>
</feature>